<protein>
    <recommendedName>
        <fullName evidence="16">Interphotoreceptor matrix proteoglycan 2</fullName>
    </recommendedName>
    <alternativeName>
        <fullName evidence="17">Sialoprotein associated with cones and rods proteoglycan</fullName>
    </alternativeName>
</protein>
<evidence type="ECO:0000259" key="23">
    <source>
        <dbReference type="PROSITE" id="PS50026"/>
    </source>
</evidence>
<dbReference type="GO" id="GO:0005540">
    <property type="term" value="F:hyaluronic acid binding"/>
    <property type="evidence" value="ECO:0007669"/>
    <property type="project" value="TreeGrafter"/>
</dbReference>
<feature type="compositionally biased region" description="Basic and acidic residues" evidence="19">
    <location>
        <begin position="532"/>
        <end position="550"/>
    </location>
</feature>
<dbReference type="SMART" id="SM00200">
    <property type="entry name" value="SEA"/>
    <property type="match status" value="2"/>
</dbReference>
<evidence type="ECO:0000256" key="20">
    <source>
        <dbReference type="SAM" id="Phobius"/>
    </source>
</evidence>
<sequence length="1065" mass="118810">MRSIFCSVLLSSLVTFLGTPTGAALEESSMGFVDLPQTKVGFPRITHVSDVKASVEDHAAASRRKRNIFYQNGLRLCGQETSEQVVSNHLNYFYLRVCQETVWEAFKIFWDRLPEQEEYQSWMNQCREGTVTTLIIGSFFSQSEEHQALVKEVTHHSIKSSSVSNDLRRFEIKDKKLHCFVFVMQLLNEITVQPAAAAALEQVVELSILLTGEMFSDELNDPASLQFQALSRHLAEKIEEALDMLPGFKSVSVLDFRMDGIIVDYAVTVLVNGEGVSSEQLNYLTLQSNQVESSYRKTKELSTAVYSQNKNDQQSGKTDGSLESAVRLPFQLLLPHKVLTVNRPDLFSVTDDNLETSRDVIQTLVMKIEDELDWEDEVKLIGFLWLLLLIIHFYSRAETLLYPSVSCCSLHQTCIMEDLVSAVDDLPEVLTLEEDDLPEASETNTVATMEKDIVVQEERGGSPAVALATTPPETSTPQGSVPPEEPSPALTESATLLEPPVEIEASGTGLKDPAPAENMEVSVGDDVPGDGLRTEESSICTDDCREEKQVDASAEEVQHPPAGEDLGEVLINEVSESPEELPTALLPETPEPVETPEEPPDANKEVESIHLEQPTFEDLDETIIREDGNVIEDTFSEAPTVEEEVPQATKISNEDLTEDEILLLDKDIPEPPTSVVGSDDVTSGDHGVVSYGYGLTNQTEEGSTGFPSGVEHATDQASMAMPVNPGRALMVFFSLRVTNMIFSEDLFNKSSPEYKALEQRFLELLVPYLQSNLSHFENLEILNFRNGSIVVNSRMKFGRPVARGVTTTVYLILEDFCNTAYQTMNLAIDKYSLDVESGDQADPCKFQACNEYAECKVNRWSGEAECVCNAGYFSVDGLPCQSICELQTDFCLNDGKCDIIPGQGAICRCRVGENWWYRGEHCEEYVSEPLVVGIAIASVAGFLFVASGVLFFLARTLRDQYDKEESEDPIRRAESLPSLERATKYNPMYESEATTGYSHYYRRYPEPPVYSSASAEASTDFSSEEIRHIYDNSELTKEEIQDRIRIIELYAKDRQFADFVRQHQA</sequence>
<dbReference type="InterPro" id="IPR036364">
    <property type="entry name" value="SEA_dom_sf"/>
</dbReference>
<dbReference type="FunFam" id="3.30.70.960:FF:000002">
    <property type="entry name" value="Interphotoreceptor matrix proteoglycan 2"/>
    <property type="match status" value="1"/>
</dbReference>
<dbReference type="SUPFAM" id="SSF82671">
    <property type="entry name" value="SEA domain"/>
    <property type="match status" value="2"/>
</dbReference>
<dbReference type="GO" id="GO:0008201">
    <property type="term" value="F:heparin binding"/>
    <property type="evidence" value="ECO:0007669"/>
    <property type="project" value="UniProtKB-KW"/>
</dbReference>
<comment type="subcellular location">
    <subcellularLocation>
        <location evidence="15">Photoreceptor inner segment membrane</location>
        <topology evidence="15">Single-pass type I membrane protein</topology>
    </subcellularLocation>
    <subcellularLocation>
        <location evidence="1">Photoreceptor outer segment membrane</location>
        <topology evidence="1">Single-pass type I membrane protein</topology>
    </subcellularLocation>
    <subcellularLocation>
        <location evidence="2">Secreted</location>
        <location evidence="2">Extracellular space</location>
        <location evidence="2">Extracellular matrix</location>
        <location evidence="2">Interphotoreceptor matrix</location>
    </subcellularLocation>
</comment>
<evidence type="ECO:0000313" key="25">
    <source>
        <dbReference type="Proteomes" id="UP000646548"/>
    </source>
</evidence>
<keyword evidence="11 20" id="KW-0472">Membrane</keyword>
<proteinExistence type="predicted"/>
<dbReference type="AlphaFoldDB" id="A0A834BWK1"/>
<dbReference type="PANTHER" id="PTHR12199">
    <property type="entry name" value="INTERPHOTORECEPTOR MATRIX PROTEOGLYCAN"/>
    <property type="match status" value="1"/>
</dbReference>
<evidence type="ECO:0000256" key="3">
    <source>
        <dbReference type="ARBA" id="ARBA00022525"/>
    </source>
</evidence>
<dbReference type="PROSITE" id="PS50026">
    <property type="entry name" value="EGF_3"/>
    <property type="match status" value="1"/>
</dbReference>
<keyword evidence="7 20" id="KW-0812">Transmembrane</keyword>
<comment type="caution">
    <text evidence="24">The sequence shown here is derived from an EMBL/GenBank/DDBJ whole genome shotgun (WGS) entry which is preliminary data.</text>
</comment>
<feature type="chain" id="PRO_5032878794" description="Interphotoreceptor matrix proteoglycan 2" evidence="21">
    <location>
        <begin position="25"/>
        <end position="1065"/>
    </location>
</feature>
<dbReference type="GO" id="GO:0007601">
    <property type="term" value="P:visual perception"/>
    <property type="evidence" value="ECO:0007669"/>
    <property type="project" value="InterPro"/>
</dbReference>
<feature type="region of interest" description="Disordered" evidence="19">
    <location>
        <begin position="505"/>
        <end position="560"/>
    </location>
</feature>
<keyword evidence="5 18" id="KW-0245">EGF-like domain</keyword>
<evidence type="ECO:0000256" key="14">
    <source>
        <dbReference type="ARBA" id="ARBA00023273"/>
    </source>
</evidence>
<dbReference type="InterPro" id="IPR000742">
    <property type="entry name" value="EGF"/>
</dbReference>
<dbReference type="InterPro" id="IPR039861">
    <property type="entry name" value="IMPG"/>
</dbReference>
<feature type="disulfide bond" evidence="18">
    <location>
        <begin position="849"/>
        <end position="866"/>
    </location>
</feature>
<organism evidence="24 25">
    <name type="scientific">Oryzias melastigma</name>
    <name type="common">Marine medaka</name>
    <dbReference type="NCBI Taxonomy" id="30732"/>
    <lineage>
        <taxon>Eukaryota</taxon>
        <taxon>Metazoa</taxon>
        <taxon>Chordata</taxon>
        <taxon>Craniata</taxon>
        <taxon>Vertebrata</taxon>
        <taxon>Euteleostomi</taxon>
        <taxon>Actinopterygii</taxon>
        <taxon>Neopterygii</taxon>
        <taxon>Teleostei</taxon>
        <taxon>Neoteleostei</taxon>
        <taxon>Acanthomorphata</taxon>
        <taxon>Ovalentaria</taxon>
        <taxon>Atherinomorphae</taxon>
        <taxon>Beloniformes</taxon>
        <taxon>Adrianichthyidae</taxon>
        <taxon>Oryziinae</taxon>
        <taxon>Oryzias</taxon>
    </lineage>
</organism>
<evidence type="ECO:0000256" key="8">
    <source>
        <dbReference type="ARBA" id="ARBA00022729"/>
    </source>
</evidence>
<keyword evidence="24" id="KW-0675">Receptor</keyword>
<dbReference type="PANTHER" id="PTHR12199:SF4">
    <property type="entry name" value="INTERPHOTORECEPTOR MATRIX PROTEOGLYCAN 2"/>
    <property type="match status" value="1"/>
</dbReference>
<evidence type="ECO:0000256" key="4">
    <source>
        <dbReference type="ARBA" id="ARBA00022530"/>
    </source>
</evidence>
<keyword evidence="12 18" id="KW-1015">Disulfide bond</keyword>
<keyword evidence="13" id="KW-0325">Glycoprotein</keyword>
<evidence type="ECO:0000256" key="2">
    <source>
        <dbReference type="ARBA" id="ARBA00004593"/>
    </source>
</evidence>
<evidence type="ECO:0000313" key="24">
    <source>
        <dbReference type="EMBL" id="KAF6718572.1"/>
    </source>
</evidence>
<evidence type="ECO:0000256" key="7">
    <source>
        <dbReference type="ARBA" id="ARBA00022692"/>
    </source>
</evidence>
<feature type="domain" description="SEA" evidence="22">
    <location>
        <begin position="727"/>
        <end position="840"/>
    </location>
</feature>
<evidence type="ECO:0000256" key="12">
    <source>
        <dbReference type="ARBA" id="ARBA00023157"/>
    </source>
</evidence>
<evidence type="ECO:0000256" key="9">
    <source>
        <dbReference type="ARBA" id="ARBA00022737"/>
    </source>
</evidence>
<dbReference type="Gene3D" id="3.30.70.960">
    <property type="entry name" value="SEA domain"/>
    <property type="match status" value="1"/>
</dbReference>
<feature type="region of interest" description="Disordered" evidence="19">
    <location>
        <begin position="577"/>
        <end position="606"/>
    </location>
</feature>
<dbReference type="InterPro" id="IPR000082">
    <property type="entry name" value="SEA_dom"/>
</dbReference>
<keyword evidence="6" id="KW-0358">Heparin-binding</keyword>
<evidence type="ECO:0000256" key="6">
    <source>
        <dbReference type="ARBA" id="ARBA00022674"/>
    </source>
</evidence>
<dbReference type="Proteomes" id="UP000646548">
    <property type="component" value="Unassembled WGS sequence"/>
</dbReference>
<accession>A0A834BWK1</accession>
<evidence type="ECO:0000256" key="5">
    <source>
        <dbReference type="ARBA" id="ARBA00022536"/>
    </source>
</evidence>
<evidence type="ECO:0000256" key="21">
    <source>
        <dbReference type="SAM" id="SignalP"/>
    </source>
</evidence>
<dbReference type="GO" id="GO:0033165">
    <property type="term" value="C:interphotoreceptor matrix"/>
    <property type="evidence" value="ECO:0007669"/>
    <property type="project" value="UniProtKB-SubCell"/>
</dbReference>
<evidence type="ECO:0000256" key="1">
    <source>
        <dbReference type="ARBA" id="ARBA00004451"/>
    </source>
</evidence>
<evidence type="ECO:0000256" key="10">
    <source>
        <dbReference type="ARBA" id="ARBA00022989"/>
    </source>
</evidence>
<name>A0A834BWK1_ORYME</name>
<keyword evidence="8 21" id="KW-0732">Signal</keyword>
<evidence type="ECO:0000259" key="22">
    <source>
        <dbReference type="PROSITE" id="PS50024"/>
    </source>
</evidence>
<evidence type="ECO:0000256" key="11">
    <source>
        <dbReference type="ARBA" id="ARBA00023136"/>
    </source>
</evidence>
<evidence type="ECO:0000256" key="18">
    <source>
        <dbReference type="PROSITE-ProRule" id="PRU00076"/>
    </source>
</evidence>
<keyword evidence="10 20" id="KW-1133">Transmembrane helix</keyword>
<comment type="caution">
    <text evidence="18">Lacks conserved residue(s) required for the propagation of feature annotation.</text>
</comment>
<keyword evidence="14" id="KW-0966">Cell projection</keyword>
<reference evidence="24" key="1">
    <citation type="journal article" name="BMC Genomics">
        <title>Long-read sequencing and de novo genome assembly of marine medaka (Oryzias melastigma).</title>
        <authorList>
            <person name="Liang P."/>
            <person name="Saqib H.S.A."/>
            <person name="Ni X."/>
            <person name="Shen Y."/>
        </authorList>
    </citation>
    <scope>NUCLEOTIDE SEQUENCE</scope>
    <source>
        <strain evidence="24">Bigg-433</strain>
    </source>
</reference>
<dbReference type="Pfam" id="PF01390">
    <property type="entry name" value="SEA"/>
    <property type="match status" value="2"/>
</dbReference>
<evidence type="ECO:0000256" key="16">
    <source>
        <dbReference type="ARBA" id="ARBA00074164"/>
    </source>
</evidence>
<evidence type="ECO:0000256" key="15">
    <source>
        <dbReference type="ARBA" id="ARBA00060509"/>
    </source>
</evidence>
<dbReference type="PROSITE" id="PS50024">
    <property type="entry name" value="SEA"/>
    <property type="match status" value="2"/>
</dbReference>
<feature type="transmembrane region" description="Helical" evidence="20">
    <location>
        <begin position="930"/>
        <end position="953"/>
    </location>
</feature>
<gene>
    <name evidence="24" type="ORF">FQA47_008567</name>
</gene>
<evidence type="ECO:0000256" key="13">
    <source>
        <dbReference type="ARBA" id="ARBA00023180"/>
    </source>
</evidence>
<feature type="region of interest" description="Disordered" evidence="19">
    <location>
        <begin position="459"/>
        <end position="491"/>
    </location>
</feature>
<keyword evidence="9" id="KW-0677">Repeat</keyword>
<evidence type="ECO:0000256" key="17">
    <source>
        <dbReference type="ARBA" id="ARBA00080162"/>
    </source>
</evidence>
<dbReference type="EMBL" id="WKFB01000721">
    <property type="protein sequence ID" value="KAF6718572.1"/>
    <property type="molecule type" value="Genomic_DNA"/>
</dbReference>
<dbReference type="PROSITE" id="PS01186">
    <property type="entry name" value="EGF_2"/>
    <property type="match status" value="1"/>
</dbReference>
<keyword evidence="4" id="KW-0272">Extracellular matrix</keyword>
<feature type="domain" description="EGF-like" evidence="23">
    <location>
        <begin position="840"/>
        <end position="881"/>
    </location>
</feature>
<evidence type="ECO:0000256" key="19">
    <source>
        <dbReference type="SAM" id="MobiDB-lite"/>
    </source>
</evidence>
<feature type="signal peptide" evidence="21">
    <location>
        <begin position="1"/>
        <end position="24"/>
    </location>
</feature>
<feature type="domain" description="SEA" evidence="22">
    <location>
        <begin position="200"/>
        <end position="313"/>
    </location>
</feature>
<keyword evidence="3" id="KW-0964">Secreted</keyword>